<keyword evidence="2" id="KW-1185">Reference proteome</keyword>
<gene>
    <name evidence="1" type="ordered locus">VIT_09s0054g00330</name>
</gene>
<name>D7SS43_VITVI</name>
<dbReference type="EMBL" id="FN594972">
    <property type="protein sequence ID" value="CBI18475.3"/>
    <property type="molecule type" value="Genomic_DNA"/>
</dbReference>
<proteinExistence type="predicted"/>
<dbReference type="Proteomes" id="UP000009183">
    <property type="component" value="Chromosome 9"/>
</dbReference>
<reference evidence="2" key="1">
    <citation type="journal article" date="2007" name="Nature">
        <title>The grapevine genome sequence suggests ancestral hexaploidization in major angiosperm phyla.</title>
        <authorList>
            <consortium name="The French-Italian Public Consortium for Grapevine Genome Characterization."/>
            <person name="Jaillon O."/>
            <person name="Aury J.-M."/>
            <person name="Noel B."/>
            <person name="Policriti A."/>
            <person name="Clepet C."/>
            <person name="Casagrande A."/>
            <person name="Choisne N."/>
            <person name="Aubourg S."/>
            <person name="Vitulo N."/>
            <person name="Jubin C."/>
            <person name="Vezzi A."/>
            <person name="Legeai F."/>
            <person name="Hugueney P."/>
            <person name="Dasilva C."/>
            <person name="Horner D."/>
            <person name="Mica E."/>
            <person name="Jublot D."/>
            <person name="Poulain J."/>
            <person name="Bruyere C."/>
            <person name="Billault A."/>
            <person name="Segurens B."/>
            <person name="Gouyvenoux M."/>
            <person name="Ugarte E."/>
            <person name="Cattonaro F."/>
            <person name="Anthouard V."/>
            <person name="Vico V."/>
            <person name="Del Fabbro C."/>
            <person name="Alaux M."/>
            <person name="Di Gaspero G."/>
            <person name="Dumas V."/>
            <person name="Felice N."/>
            <person name="Paillard S."/>
            <person name="Juman I."/>
            <person name="Moroldo M."/>
            <person name="Scalabrin S."/>
            <person name="Canaguier A."/>
            <person name="Le Clainche I."/>
            <person name="Malacrida G."/>
            <person name="Durand E."/>
            <person name="Pesole G."/>
            <person name="Laucou V."/>
            <person name="Chatelet P."/>
            <person name="Merdinoglu D."/>
            <person name="Delledonne M."/>
            <person name="Pezzotti M."/>
            <person name="Lecharny A."/>
            <person name="Scarpelli C."/>
            <person name="Artiguenave F."/>
            <person name="Pe M.E."/>
            <person name="Valle G."/>
            <person name="Morgante M."/>
            <person name="Caboche M."/>
            <person name="Adam-Blondon A.-F."/>
            <person name="Weissenbach J."/>
            <person name="Quetier F."/>
            <person name="Wincker P."/>
        </authorList>
    </citation>
    <scope>NUCLEOTIDE SEQUENCE [LARGE SCALE GENOMIC DNA]</scope>
    <source>
        <strain evidence="2">cv. Pinot noir / PN40024</strain>
    </source>
</reference>
<protein>
    <submittedName>
        <fullName evidence="1">Uncharacterized protein</fullName>
    </submittedName>
</protein>
<dbReference type="AlphaFoldDB" id="D7SS43"/>
<evidence type="ECO:0000313" key="2">
    <source>
        <dbReference type="Proteomes" id="UP000009183"/>
    </source>
</evidence>
<dbReference type="InParanoid" id="D7SS43"/>
<evidence type="ECO:0000313" key="1">
    <source>
        <dbReference type="EMBL" id="CBI18475.3"/>
    </source>
</evidence>
<dbReference type="HOGENOM" id="CLU_3400235_0_0_1"/>
<sequence length="31" mass="3566">MFEKETMFKKNSRLESGYVGLKDLTLASKTI</sequence>
<organism evidence="1 2">
    <name type="scientific">Vitis vinifera</name>
    <name type="common">Grape</name>
    <dbReference type="NCBI Taxonomy" id="29760"/>
    <lineage>
        <taxon>Eukaryota</taxon>
        <taxon>Viridiplantae</taxon>
        <taxon>Streptophyta</taxon>
        <taxon>Embryophyta</taxon>
        <taxon>Tracheophyta</taxon>
        <taxon>Spermatophyta</taxon>
        <taxon>Magnoliopsida</taxon>
        <taxon>eudicotyledons</taxon>
        <taxon>Gunneridae</taxon>
        <taxon>Pentapetalae</taxon>
        <taxon>rosids</taxon>
        <taxon>Vitales</taxon>
        <taxon>Vitaceae</taxon>
        <taxon>Viteae</taxon>
        <taxon>Vitis</taxon>
    </lineage>
</organism>
<accession>D7SS43</accession>
<dbReference type="PaxDb" id="29760-VIT_09s0054g00330.t01"/>